<organism evidence="2 3">
    <name type="scientific">Eisenbergiella tayi</name>
    <dbReference type="NCBI Taxonomy" id="1432052"/>
    <lineage>
        <taxon>Bacteria</taxon>
        <taxon>Bacillati</taxon>
        <taxon>Bacillota</taxon>
        <taxon>Clostridia</taxon>
        <taxon>Lachnospirales</taxon>
        <taxon>Lachnospiraceae</taxon>
        <taxon>Eisenbergiella</taxon>
    </lineage>
</organism>
<keyword evidence="1" id="KW-1133">Transmembrane helix</keyword>
<sequence length="153" mass="17083">MKYALRLSVHMLMGGMLFSVLLGRLSLTGFLFGAALGFVLCLFLFPFYRQDTDAARIPFFPYCAYTASRIFLSSLTMLRWILSSRPLRASVRKEPACVGDRERIIVSDCITLTPGTITLEESASEYTILCMNDDGGDHSRCFEERLSAKGGKT</sequence>
<dbReference type="Pfam" id="PF01899">
    <property type="entry name" value="MNHE"/>
    <property type="match status" value="1"/>
</dbReference>
<dbReference type="GO" id="GO:0016020">
    <property type="term" value="C:membrane"/>
    <property type="evidence" value="ECO:0007669"/>
    <property type="project" value="InterPro"/>
</dbReference>
<dbReference type="RefSeq" id="WP_044971653.1">
    <property type="nucleotide sequence ID" value="NZ_BAABXS010000001.1"/>
</dbReference>
<comment type="caution">
    <text evidence="2">The sequence shown here is derived from an EMBL/GenBank/DDBJ whole genome shotgun (WGS) entry which is preliminary data.</text>
</comment>
<gene>
    <name evidence="2" type="ORF">BEI61_05156</name>
</gene>
<feature type="transmembrane region" description="Helical" evidence="1">
    <location>
        <begin position="21"/>
        <end position="47"/>
    </location>
</feature>
<keyword evidence="1" id="KW-0472">Membrane</keyword>
<name>A0A1E3A6V0_9FIRM</name>
<proteinExistence type="predicted"/>
<evidence type="ECO:0000256" key="1">
    <source>
        <dbReference type="SAM" id="Phobius"/>
    </source>
</evidence>
<reference evidence="2 3" key="1">
    <citation type="submission" date="2016-07" db="EMBL/GenBank/DDBJ databases">
        <title>Characterization of isolates of Eisenbergiella tayi derived from blood cultures, using whole genome sequencing.</title>
        <authorList>
            <person name="Burdz T."/>
            <person name="Wiebe D."/>
            <person name="Huynh C."/>
            <person name="Bernard K."/>
        </authorList>
    </citation>
    <scope>NUCLEOTIDE SEQUENCE [LARGE SCALE GENOMIC DNA]</scope>
    <source>
        <strain evidence="2 3">NML 110608</strain>
    </source>
</reference>
<accession>A0A1E3A6V0</accession>
<keyword evidence="1" id="KW-0812">Transmembrane</keyword>
<dbReference type="EMBL" id="MCGH01000003">
    <property type="protein sequence ID" value="ODM04349.1"/>
    <property type="molecule type" value="Genomic_DNA"/>
</dbReference>
<dbReference type="GO" id="GO:0008324">
    <property type="term" value="F:monoatomic cation transmembrane transporter activity"/>
    <property type="evidence" value="ECO:0007669"/>
    <property type="project" value="InterPro"/>
</dbReference>
<evidence type="ECO:0000313" key="3">
    <source>
        <dbReference type="Proteomes" id="UP000094067"/>
    </source>
</evidence>
<protein>
    <submittedName>
        <fullName evidence="2">Putative monovalent cation/H+ antiporter subunit E</fullName>
    </submittedName>
</protein>
<dbReference type="AlphaFoldDB" id="A0A1E3A6V0"/>
<dbReference type="InterPro" id="IPR002758">
    <property type="entry name" value="Cation_antiport_E"/>
</dbReference>
<dbReference type="Proteomes" id="UP000094067">
    <property type="component" value="Unassembled WGS sequence"/>
</dbReference>
<evidence type="ECO:0000313" key="2">
    <source>
        <dbReference type="EMBL" id="ODM04349.1"/>
    </source>
</evidence>